<dbReference type="GO" id="GO:0005667">
    <property type="term" value="C:transcription regulator complex"/>
    <property type="evidence" value="ECO:0007669"/>
    <property type="project" value="TreeGrafter"/>
</dbReference>
<sequence length="254" mass="29828">MACSSDEALIEIVRRYEVLYNRKHTFYHDNRQKENAWEEISREIHCSVATCKKRWNSLRDNYRKSLRKRQHQSGDESKPIKKWKYEDIMSFMTPFFAEREQTSNIQQNESESEEAVDIEQQEESNSIPPSLNSDTPTSSRGSSPTTISKVMNPTPKFSRQQHVPPMAQVLKNYFDQKQAAKSEKKSDSLQKFFDAMQETVRTFAPEFQIEIKSQISTLVSEYEFKNLMAQKAKQDQQHDEQQVVTPSPPYYHNL</sequence>
<evidence type="ECO:0008006" key="7">
    <source>
        <dbReference type="Google" id="ProtNLM"/>
    </source>
</evidence>
<dbReference type="SMART" id="SM00595">
    <property type="entry name" value="MADF"/>
    <property type="match status" value="1"/>
</dbReference>
<feature type="domain" description="MADF" evidence="3">
    <location>
        <begin position="8"/>
        <end position="97"/>
    </location>
</feature>
<feature type="compositionally biased region" description="Acidic residues" evidence="2">
    <location>
        <begin position="110"/>
        <end position="122"/>
    </location>
</feature>
<comment type="caution">
    <text evidence="5">The sequence shown here is derived from an EMBL/GenBank/DDBJ whole genome shotgun (WGS) entry which is preliminary data.</text>
</comment>
<evidence type="ECO:0000313" key="5">
    <source>
        <dbReference type="EMBL" id="KAK5647969.1"/>
    </source>
</evidence>
<dbReference type="PROSITE" id="PS51029">
    <property type="entry name" value="MADF"/>
    <property type="match status" value="1"/>
</dbReference>
<protein>
    <recommendedName>
        <fullName evidence="7">MADF domain-containing protein</fullName>
    </recommendedName>
</protein>
<organism evidence="5 6">
    <name type="scientific">Pyrocoelia pectoralis</name>
    <dbReference type="NCBI Taxonomy" id="417401"/>
    <lineage>
        <taxon>Eukaryota</taxon>
        <taxon>Metazoa</taxon>
        <taxon>Ecdysozoa</taxon>
        <taxon>Arthropoda</taxon>
        <taxon>Hexapoda</taxon>
        <taxon>Insecta</taxon>
        <taxon>Pterygota</taxon>
        <taxon>Neoptera</taxon>
        <taxon>Endopterygota</taxon>
        <taxon>Coleoptera</taxon>
        <taxon>Polyphaga</taxon>
        <taxon>Elateriformia</taxon>
        <taxon>Elateroidea</taxon>
        <taxon>Lampyridae</taxon>
        <taxon>Lampyrinae</taxon>
        <taxon>Pyrocoelia</taxon>
    </lineage>
</organism>
<keyword evidence="1" id="KW-0539">Nucleus</keyword>
<dbReference type="GO" id="GO:0003677">
    <property type="term" value="F:DNA binding"/>
    <property type="evidence" value="ECO:0007669"/>
    <property type="project" value="InterPro"/>
</dbReference>
<dbReference type="InterPro" id="IPR004210">
    <property type="entry name" value="BESS_motif"/>
</dbReference>
<dbReference type="Pfam" id="PF10545">
    <property type="entry name" value="MADF_DNA_bdg"/>
    <property type="match status" value="1"/>
</dbReference>
<dbReference type="InterPro" id="IPR039353">
    <property type="entry name" value="TF_Adf1"/>
</dbReference>
<dbReference type="EMBL" id="JAVRBK010000002">
    <property type="protein sequence ID" value="KAK5647969.1"/>
    <property type="molecule type" value="Genomic_DNA"/>
</dbReference>
<comment type="subcellular location">
    <subcellularLocation>
        <location evidence="1">Nucleus</location>
    </subcellularLocation>
</comment>
<dbReference type="InterPro" id="IPR006578">
    <property type="entry name" value="MADF-dom"/>
</dbReference>
<reference evidence="5 6" key="1">
    <citation type="journal article" date="2024" name="Insects">
        <title>An Improved Chromosome-Level Genome Assembly of the Firefly Pyrocoelia pectoralis.</title>
        <authorList>
            <person name="Fu X."/>
            <person name="Meyer-Rochow V.B."/>
            <person name="Ballantyne L."/>
            <person name="Zhu X."/>
        </authorList>
    </citation>
    <scope>NUCLEOTIDE SEQUENCE [LARGE SCALE GENOMIC DNA]</scope>
    <source>
        <strain evidence="5">XCY_ONT2</strain>
    </source>
</reference>
<accession>A0AAN7VPN3</accession>
<feature type="region of interest" description="Disordered" evidence="2">
    <location>
        <begin position="101"/>
        <end position="162"/>
    </location>
</feature>
<feature type="region of interest" description="Disordered" evidence="2">
    <location>
        <begin position="230"/>
        <end position="254"/>
    </location>
</feature>
<dbReference type="PANTHER" id="PTHR12243:SF60">
    <property type="entry name" value="SI:CH211-15D5.12-RELATED"/>
    <property type="match status" value="1"/>
</dbReference>
<name>A0AAN7VPN3_9COLE</name>
<feature type="compositionally biased region" description="Polar residues" evidence="2">
    <location>
        <begin position="149"/>
        <end position="161"/>
    </location>
</feature>
<dbReference type="PANTHER" id="PTHR12243">
    <property type="entry name" value="MADF DOMAIN TRANSCRIPTION FACTOR"/>
    <property type="match status" value="1"/>
</dbReference>
<dbReference type="GO" id="GO:0005634">
    <property type="term" value="C:nucleus"/>
    <property type="evidence" value="ECO:0007669"/>
    <property type="project" value="UniProtKB-SubCell"/>
</dbReference>
<keyword evidence="6" id="KW-1185">Reference proteome</keyword>
<evidence type="ECO:0000256" key="2">
    <source>
        <dbReference type="SAM" id="MobiDB-lite"/>
    </source>
</evidence>
<evidence type="ECO:0000259" key="3">
    <source>
        <dbReference type="PROSITE" id="PS51029"/>
    </source>
</evidence>
<gene>
    <name evidence="5" type="ORF">RI129_002861</name>
</gene>
<evidence type="ECO:0000256" key="1">
    <source>
        <dbReference type="PROSITE-ProRule" id="PRU00371"/>
    </source>
</evidence>
<dbReference type="Proteomes" id="UP001329430">
    <property type="component" value="Chromosome 2"/>
</dbReference>
<proteinExistence type="predicted"/>
<dbReference type="AlphaFoldDB" id="A0AAN7VPN3"/>
<dbReference type="GO" id="GO:0006357">
    <property type="term" value="P:regulation of transcription by RNA polymerase II"/>
    <property type="evidence" value="ECO:0007669"/>
    <property type="project" value="TreeGrafter"/>
</dbReference>
<feature type="compositionally biased region" description="Polar residues" evidence="2">
    <location>
        <begin position="123"/>
        <end position="132"/>
    </location>
</feature>
<dbReference type="PROSITE" id="PS51031">
    <property type="entry name" value="BESS"/>
    <property type="match status" value="1"/>
</dbReference>
<evidence type="ECO:0000259" key="4">
    <source>
        <dbReference type="PROSITE" id="PS51031"/>
    </source>
</evidence>
<feature type="compositionally biased region" description="Basic and acidic residues" evidence="2">
    <location>
        <begin position="232"/>
        <end position="241"/>
    </location>
</feature>
<feature type="domain" description="BESS" evidence="4">
    <location>
        <begin position="186"/>
        <end position="225"/>
    </location>
</feature>
<evidence type="ECO:0000313" key="6">
    <source>
        <dbReference type="Proteomes" id="UP001329430"/>
    </source>
</evidence>
<feature type="compositionally biased region" description="Low complexity" evidence="2">
    <location>
        <begin position="133"/>
        <end position="148"/>
    </location>
</feature>